<comment type="caution">
    <text evidence="4">The sequence shown here is derived from an EMBL/GenBank/DDBJ whole genome shotgun (WGS) entry which is preliminary data.</text>
</comment>
<dbReference type="SMART" id="SM00248">
    <property type="entry name" value="ANK"/>
    <property type="match status" value="7"/>
</dbReference>
<dbReference type="InterPro" id="IPR036047">
    <property type="entry name" value="F-box-like_dom_sf"/>
</dbReference>
<keyword evidence="5" id="KW-1185">Reference proteome</keyword>
<dbReference type="InterPro" id="IPR051165">
    <property type="entry name" value="Multifunctional_ANK_Repeat"/>
</dbReference>
<dbReference type="PROSITE" id="PS50088">
    <property type="entry name" value="ANK_REPEAT"/>
    <property type="match status" value="3"/>
</dbReference>
<feature type="repeat" description="ANK" evidence="3">
    <location>
        <begin position="234"/>
        <end position="266"/>
    </location>
</feature>
<dbReference type="Proteomes" id="UP000635477">
    <property type="component" value="Unassembled WGS sequence"/>
</dbReference>
<reference evidence="4" key="2">
    <citation type="submission" date="2020-05" db="EMBL/GenBank/DDBJ databases">
        <authorList>
            <person name="Kim H.-S."/>
            <person name="Proctor R.H."/>
            <person name="Brown D.W."/>
        </authorList>
    </citation>
    <scope>NUCLEOTIDE SEQUENCE</scope>
    <source>
        <strain evidence="4">NRRL 22465</strain>
    </source>
</reference>
<dbReference type="PANTHER" id="PTHR24123">
    <property type="entry name" value="ANKYRIN REPEAT-CONTAINING"/>
    <property type="match status" value="1"/>
</dbReference>
<dbReference type="AlphaFoldDB" id="A0A8H4XIC0"/>
<dbReference type="SUPFAM" id="SSF81383">
    <property type="entry name" value="F-box domain"/>
    <property type="match status" value="1"/>
</dbReference>
<dbReference type="PANTHER" id="PTHR24123:SF33">
    <property type="entry name" value="PROTEIN HOS4"/>
    <property type="match status" value="1"/>
</dbReference>
<dbReference type="PRINTS" id="PR01415">
    <property type="entry name" value="ANKYRIN"/>
</dbReference>
<organism evidence="4 5">
    <name type="scientific">Fusarium zealandicum</name>
    <dbReference type="NCBI Taxonomy" id="1053134"/>
    <lineage>
        <taxon>Eukaryota</taxon>
        <taxon>Fungi</taxon>
        <taxon>Dikarya</taxon>
        <taxon>Ascomycota</taxon>
        <taxon>Pezizomycotina</taxon>
        <taxon>Sordariomycetes</taxon>
        <taxon>Hypocreomycetidae</taxon>
        <taxon>Hypocreales</taxon>
        <taxon>Nectriaceae</taxon>
        <taxon>Fusarium</taxon>
        <taxon>Fusarium staphyleae species complex</taxon>
    </lineage>
</organism>
<gene>
    <name evidence="4" type="ORF">FZEAL_6951</name>
</gene>
<dbReference type="SUPFAM" id="SSF48403">
    <property type="entry name" value="Ankyrin repeat"/>
    <property type="match status" value="1"/>
</dbReference>
<dbReference type="Gene3D" id="1.25.40.20">
    <property type="entry name" value="Ankyrin repeat-containing domain"/>
    <property type="match status" value="2"/>
</dbReference>
<dbReference type="OrthoDB" id="341259at2759"/>
<dbReference type="Pfam" id="PF00023">
    <property type="entry name" value="Ank"/>
    <property type="match status" value="1"/>
</dbReference>
<proteinExistence type="predicted"/>
<evidence type="ECO:0000313" key="4">
    <source>
        <dbReference type="EMBL" id="KAF4976375.1"/>
    </source>
</evidence>
<dbReference type="CDD" id="cd09917">
    <property type="entry name" value="F-box_SF"/>
    <property type="match status" value="1"/>
</dbReference>
<dbReference type="InterPro" id="IPR002110">
    <property type="entry name" value="Ankyrin_rpt"/>
</dbReference>
<keyword evidence="2 3" id="KW-0040">ANK repeat</keyword>
<dbReference type="InterPro" id="IPR036770">
    <property type="entry name" value="Ankyrin_rpt-contain_sf"/>
</dbReference>
<keyword evidence="1" id="KW-0677">Repeat</keyword>
<evidence type="ECO:0008006" key="6">
    <source>
        <dbReference type="Google" id="ProtNLM"/>
    </source>
</evidence>
<dbReference type="PROSITE" id="PS50297">
    <property type="entry name" value="ANK_REP_REGION"/>
    <property type="match status" value="2"/>
</dbReference>
<reference evidence="4" key="1">
    <citation type="journal article" date="2020" name="BMC Genomics">
        <title>Correction to: Identification and distribution of gene clusters required for synthesis of sphingolipid metabolism inhibitors in diverse species of the filamentous fungus Fusarium.</title>
        <authorList>
            <person name="Kim H.S."/>
            <person name="Lohmar J.M."/>
            <person name="Busman M."/>
            <person name="Brown D.W."/>
            <person name="Naumann T.A."/>
            <person name="Divon H.H."/>
            <person name="Lysoe E."/>
            <person name="Uhlig S."/>
            <person name="Proctor R.H."/>
        </authorList>
    </citation>
    <scope>NUCLEOTIDE SEQUENCE</scope>
    <source>
        <strain evidence="4">NRRL 22465</strain>
    </source>
</reference>
<feature type="repeat" description="ANK" evidence="3">
    <location>
        <begin position="648"/>
        <end position="680"/>
    </location>
</feature>
<protein>
    <recommendedName>
        <fullName evidence="6">Ankyrin</fullName>
    </recommendedName>
</protein>
<feature type="repeat" description="ANK" evidence="3">
    <location>
        <begin position="137"/>
        <end position="169"/>
    </location>
</feature>
<dbReference type="Pfam" id="PF12796">
    <property type="entry name" value="Ank_2"/>
    <property type="match status" value="2"/>
</dbReference>
<evidence type="ECO:0000256" key="2">
    <source>
        <dbReference type="ARBA" id="ARBA00023043"/>
    </source>
</evidence>
<name>A0A8H4XIC0_9HYPO</name>
<evidence type="ECO:0000256" key="1">
    <source>
        <dbReference type="ARBA" id="ARBA00022737"/>
    </source>
</evidence>
<accession>A0A8H4XIC0</accession>
<evidence type="ECO:0000256" key="3">
    <source>
        <dbReference type="PROSITE-ProRule" id="PRU00023"/>
    </source>
</evidence>
<evidence type="ECO:0000313" key="5">
    <source>
        <dbReference type="Proteomes" id="UP000635477"/>
    </source>
</evidence>
<dbReference type="EMBL" id="JABEYC010000545">
    <property type="protein sequence ID" value="KAF4976375.1"/>
    <property type="molecule type" value="Genomic_DNA"/>
</dbReference>
<sequence>MMSRSHLPDDILFEIAQHLPAKSLAAWSQTSHYYYDNVTPLTLQKLGPCKYQAVAKWEPQLYQQNVKLSETPPGLWEQAMRSLPQETSILSRGSVLMWAASRGHVRTVRNILAVEERGPWIDMPILSSGCGTTFGSFGMTPMHIAAKNGHAAIIELLVEYGANVDATVVGRLRPIHFARSEGVIETLIEHGSSIHRQETSSLSPLMQVLMNKPHLSAVRCLIRFGCDPNDTTWAGRTAGECAVQTGNIEALQLLLDAGLDVSTAATTEGSIVYKTICYNEDQPDLALQLVKLLLDHGAPAQGGLIRTTKFWKTHILRSNLYTATMMPASGPLIELLIQYGANPGTASWEWKRGERECSLHWMCFFHLFQEPIKPLFRLFFEASEARGGHDDQYYLPTAELLLKNGATIGSHREASTWLKYLLSCFISNRTSLEAVITLLLDKMAGMPASRGRHFIKRQPIHFVLSSEYHFFTTRHPDDASHGFRILQRLTDSGADTTEPDSEGNSPLSLLCQLPFGAYETQKRGKTNAGEILLTHGADINTLWDENDYILRKIVTNPTKWANEGNVFSWYFDSVSPEDCNLETRDANGMTPLGRLSAILFGTLPPNWWPLNKRQFYAWRRVDFTSFLLQKGADVHATQGTSEDKPLCAGGTPLHFACYDWDPAMLRLLLEHGASKDVNTVTDTGLTPVMILKAALSDGVVEETEFKEMEQLLLDAQADQDLKGAERDQKNELNEAVA</sequence>